<keyword evidence="1" id="KW-1185">Reference proteome</keyword>
<reference evidence="2" key="1">
    <citation type="submission" date="2022-11" db="UniProtKB">
        <authorList>
            <consortium name="WormBaseParasite"/>
        </authorList>
    </citation>
    <scope>IDENTIFICATION</scope>
</reference>
<evidence type="ECO:0000313" key="1">
    <source>
        <dbReference type="Proteomes" id="UP000887565"/>
    </source>
</evidence>
<name>A0A915HXT0_ROMCU</name>
<proteinExistence type="predicted"/>
<evidence type="ECO:0000313" key="2">
    <source>
        <dbReference type="WBParaSite" id="nRc.2.0.1.t06238-RA"/>
    </source>
</evidence>
<dbReference type="WBParaSite" id="nRc.2.0.1.t06238-RA">
    <property type="protein sequence ID" value="nRc.2.0.1.t06238-RA"/>
    <property type="gene ID" value="nRc.2.0.1.g06238"/>
</dbReference>
<organism evidence="1 2">
    <name type="scientific">Romanomermis culicivorax</name>
    <name type="common">Nematode worm</name>
    <dbReference type="NCBI Taxonomy" id="13658"/>
    <lineage>
        <taxon>Eukaryota</taxon>
        <taxon>Metazoa</taxon>
        <taxon>Ecdysozoa</taxon>
        <taxon>Nematoda</taxon>
        <taxon>Enoplea</taxon>
        <taxon>Dorylaimia</taxon>
        <taxon>Mermithida</taxon>
        <taxon>Mermithoidea</taxon>
        <taxon>Mermithidae</taxon>
        <taxon>Romanomermis</taxon>
    </lineage>
</organism>
<sequence>PIRAINSHLFLLYKFAKEKTILTRCVPKENKKTKNVEEKKENTVYGTNRRWHAIRDFALKIIQIEFEKQETQGFNNDHYAPTHSYIGLRIYWCEICFHEDRYNTKVNCRSYWRTKPRERTIYIRHLTSQ</sequence>
<accession>A0A915HXT0</accession>
<dbReference type="Proteomes" id="UP000887565">
    <property type="component" value="Unplaced"/>
</dbReference>
<dbReference type="AlphaFoldDB" id="A0A915HXT0"/>
<protein>
    <submittedName>
        <fullName evidence="2">Uncharacterized protein</fullName>
    </submittedName>
</protein>